<evidence type="ECO:0000313" key="2">
    <source>
        <dbReference type="EMBL" id="UXI70193.1"/>
    </source>
</evidence>
<feature type="chain" id="PRO_5046919240" description="Lipoprotein" evidence="1">
    <location>
        <begin position="22"/>
        <end position="345"/>
    </location>
</feature>
<dbReference type="PROSITE" id="PS51257">
    <property type="entry name" value="PROKAR_LIPOPROTEIN"/>
    <property type="match status" value="1"/>
</dbReference>
<evidence type="ECO:0008006" key="4">
    <source>
        <dbReference type="Google" id="ProtNLM"/>
    </source>
</evidence>
<keyword evidence="3" id="KW-1185">Reference proteome</keyword>
<protein>
    <recommendedName>
        <fullName evidence="4">Lipoprotein</fullName>
    </recommendedName>
</protein>
<sequence length="345" mass="38528">MKGCAKPIAMLMLGIALTSCSGDNTPDEYRPVVVNPDAPAEHACPKLSGTYDIAGTDIAKRVVNTQPPKTLGYPVRLTFSQGDSGNEAWWVVPRSSLLDFARTTSKESPKRYASWRALVLRIDLSERLRNQPSVYVDAVTQHGPPGPVFATLNSWRCEFHWLLVASSSTNGRDEEIWVSQNKEGDLLIKDVTYDLKYYSLWASSQQSIRTGRQVRYDRVRSIAWEPPAPIAAGELPPDPATIKPEPMKCADVPARAQAIWKTIDDVLPSQLTIRKFALHPLKPREGDPNCPTATIDIEIVGSAGMFVSHAERKLRDDKGVQSIEYLRLKAGERHEYVRRLRVVIQ</sequence>
<dbReference type="RefSeq" id="WP_261697144.1">
    <property type="nucleotide sequence ID" value="NZ_CP104694.1"/>
</dbReference>
<name>A0ABY6BJK7_9GAMM</name>
<feature type="signal peptide" evidence="1">
    <location>
        <begin position="1"/>
        <end position="21"/>
    </location>
</feature>
<proteinExistence type="predicted"/>
<evidence type="ECO:0000313" key="3">
    <source>
        <dbReference type="Proteomes" id="UP001064632"/>
    </source>
</evidence>
<organism evidence="2 3">
    <name type="scientific">Tahibacter amnicola</name>
    <dbReference type="NCBI Taxonomy" id="2976241"/>
    <lineage>
        <taxon>Bacteria</taxon>
        <taxon>Pseudomonadati</taxon>
        <taxon>Pseudomonadota</taxon>
        <taxon>Gammaproteobacteria</taxon>
        <taxon>Lysobacterales</taxon>
        <taxon>Rhodanobacteraceae</taxon>
        <taxon>Tahibacter</taxon>
    </lineage>
</organism>
<accession>A0ABY6BJK7</accession>
<dbReference type="Proteomes" id="UP001064632">
    <property type="component" value="Chromosome"/>
</dbReference>
<reference evidence="2" key="1">
    <citation type="submission" date="2022-09" db="EMBL/GenBank/DDBJ databases">
        <title>Tahibacter sp. nov., isolated from a fresh water.</title>
        <authorList>
            <person name="Baek J.H."/>
            <person name="Lee J.K."/>
            <person name="Kim J.M."/>
            <person name="Jeon C.O."/>
        </authorList>
    </citation>
    <scope>NUCLEOTIDE SEQUENCE</scope>
    <source>
        <strain evidence="2">W38</strain>
    </source>
</reference>
<dbReference type="EMBL" id="CP104694">
    <property type="protein sequence ID" value="UXI70193.1"/>
    <property type="molecule type" value="Genomic_DNA"/>
</dbReference>
<gene>
    <name evidence="2" type="ORF">N4264_11340</name>
</gene>
<evidence type="ECO:0000256" key="1">
    <source>
        <dbReference type="SAM" id="SignalP"/>
    </source>
</evidence>
<keyword evidence="1" id="KW-0732">Signal</keyword>